<reference evidence="2 3" key="1">
    <citation type="journal article" date="2020" name="ISME J.">
        <title>Uncovering the hidden diversity of litter-decomposition mechanisms in mushroom-forming fungi.</title>
        <authorList>
            <person name="Floudas D."/>
            <person name="Bentzer J."/>
            <person name="Ahren D."/>
            <person name="Johansson T."/>
            <person name="Persson P."/>
            <person name="Tunlid A."/>
        </authorList>
    </citation>
    <scope>NUCLEOTIDE SEQUENCE [LARGE SCALE GENOMIC DNA]</scope>
    <source>
        <strain evidence="2 3">CBS 175.51</strain>
    </source>
</reference>
<organism evidence="2 3">
    <name type="scientific">Ephemerocybe angulata</name>
    <dbReference type="NCBI Taxonomy" id="980116"/>
    <lineage>
        <taxon>Eukaryota</taxon>
        <taxon>Fungi</taxon>
        <taxon>Dikarya</taxon>
        <taxon>Basidiomycota</taxon>
        <taxon>Agaricomycotina</taxon>
        <taxon>Agaricomycetes</taxon>
        <taxon>Agaricomycetidae</taxon>
        <taxon>Agaricales</taxon>
        <taxon>Agaricineae</taxon>
        <taxon>Psathyrellaceae</taxon>
        <taxon>Ephemerocybe</taxon>
    </lineage>
</organism>
<proteinExistence type="predicted"/>
<keyword evidence="1" id="KW-0732">Signal</keyword>
<evidence type="ECO:0000256" key="1">
    <source>
        <dbReference type="SAM" id="SignalP"/>
    </source>
</evidence>
<evidence type="ECO:0008006" key="4">
    <source>
        <dbReference type="Google" id="ProtNLM"/>
    </source>
</evidence>
<dbReference type="Proteomes" id="UP000541558">
    <property type="component" value="Unassembled WGS sequence"/>
</dbReference>
<evidence type="ECO:0000313" key="3">
    <source>
        <dbReference type="Proteomes" id="UP000541558"/>
    </source>
</evidence>
<dbReference type="PANTHER" id="PTHR36183:SF2">
    <property type="entry name" value="BETA-GLUCURONIDASE C-TERMINAL DOMAIN-CONTAINING PROTEIN"/>
    <property type="match status" value="1"/>
</dbReference>
<name>A0A8H5CJQ1_9AGAR</name>
<dbReference type="Gene3D" id="3.20.20.80">
    <property type="entry name" value="Glycosidases"/>
    <property type="match status" value="1"/>
</dbReference>
<dbReference type="AlphaFoldDB" id="A0A8H5CJQ1"/>
<sequence>MLPWTQHPTLLLLGAIGVSALDITVPLTAPSSSRPIARDHVSFSLEQDRWLDWSGATSRNEFFYNTLDNLKQLAGLPPQIRIGANSQDNTNFNPGIQGPIAQTVFPDYTQNVPYPEAKSVVVGDGYFATARFLPRDTHVIWGVNLGQNNLTASYLVAQSIAKAFALPEVKNNGIVLDGMIIGNEPDLFPNNGHRPSGWNVTQYISEWKTFASNITDVLKISSTSTTKFWAAAFAGSSYANYGLTSHTTVT</sequence>
<accession>A0A8H5CJQ1</accession>
<comment type="caution">
    <text evidence="2">The sequence shown here is derived from an EMBL/GenBank/DDBJ whole genome shotgun (WGS) entry which is preliminary data.</text>
</comment>
<gene>
    <name evidence="2" type="ORF">D9611_001648</name>
</gene>
<feature type="signal peptide" evidence="1">
    <location>
        <begin position="1"/>
        <end position="20"/>
    </location>
</feature>
<feature type="chain" id="PRO_5034457739" description="Glycoside hydrolase family 79 protein" evidence="1">
    <location>
        <begin position="21"/>
        <end position="250"/>
    </location>
</feature>
<dbReference type="PANTHER" id="PTHR36183">
    <property type="entry name" value="BETA-GLUCURONIDASE"/>
    <property type="match status" value="1"/>
</dbReference>
<dbReference type="InterPro" id="IPR052974">
    <property type="entry name" value="GH79_Enzymes"/>
</dbReference>
<evidence type="ECO:0000313" key="2">
    <source>
        <dbReference type="EMBL" id="KAF5342181.1"/>
    </source>
</evidence>
<dbReference type="OrthoDB" id="2796951at2759"/>
<keyword evidence="3" id="KW-1185">Reference proteome</keyword>
<dbReference type="EMBL" id="JAACJK010000001">
    <property type="protein sequence ID" value="KAF5342181.1"/>
    <property type="molecule type" value="Genomic_DNA"/>
</dbReference>
<protein>
    <recommendedName>
        <fullName evidence="4">Glycoside hydrolase family 79 protein</fullName>
    </recommendedName>
</protein>